<comment type="caution">
    <text evidence="1">The sequence shown here is derived from an EMBL/GenBank/DDBJ whole genome shotgun (WGS) entry which is preliminary data.</text>
</comment>
<organism evidence="1 2">
    <name type="scientific">Plakobranchus ocellatus</name>
    <dbReference type="NCBI Taxonomy" id="259542"/>
    <lineage>
        <taxon>Eukaryota</taxon>
        <taxon>Metazoa</taxon>
        <taxon>Spiralia</taxon>
        <taxon>Lophotrochozoa</taxon>
        <taxon>Mollusca</taxon>
        <taxon>Gastropoda</taxon>
        <taxon>Heterobranchia</taxon>
        <taxon>Euthyneura</taxon>
        <taxon>Panpulmonata</taxon>
        <taxon>Sacoglossa</taxon>
        <taxon>Placobranchoidea</taxon>
        <taxon>Plakobranchidae</taxon>
        <taxon>Plakobranchus</taxon>
    </lineage>
</organism>
<dbReference type="AlphaFoldDB" id="A0AAV4D511"/>
<evidence type="ECO:0000313" key="1">
    <source>
        <dbReference type="EMBL" id="GFO39235.1"/>
    </source>
</evidence>
<dbReference type="EMBL" id="BLXT01007473">
    <property type="protein sequence ID" value="GFO39235.1"/>
    <property type="molecule type" value="Genomic_DNA"/>
</dbReference>
<evidence type="ECO:0000313" key="2">
    <source>
        <dbReference type="Proteomes" id="UP000735302"/>
    </source>
</evidence>
<protein>
    <submittedName>
        <fullName evidence="1">Uncharacterized protein</fullName>
    </submittedName>
</protein>
<dbReference type="Proteomes" id="UP000735302">
    <property type="component" value="Unassembled WGS sequence"/>
</dbReference>
<name>A0AAV4D511_9GAST</name>
<reference evidence="1 2" key="1">
    <citation type="journal article" date="2021" name="Elife">
        <title>Chloroplast acquisition without the gene transfer in kleptoplastic sea slugs, Plakobranchus ocellatus.</title>
        <authorList>
            <person name="Maeda T."/>
            <person name="Takahashi S."/>
            <person name="Yoshida T."/>
            <person name="Shimamura S."/>
            <person name="Takaki Y."/>
            <person name="Nagai Y."/>
            <person name="Toyoda A."/>
            <person name="Suzuki Y."/>
            <person name="Arimoto A."/>
            <person name="Ishii H."/>
            <person name="Satoh N."/>
            <person name="Nishiyama T."/>
            <person name="Hasebe M."/>
            <person name="Maruyama T."/>
            <person name="Minagawa J."/>
            <person name="Obokata J."/>
            <person name="Shigenobu S."/>
        </authorList>
    </citation>
    <scope>NUCLEOTIDE SEQUENCE [LARGE SCALE GENOMIC DNA]</scope>
</reference>
<keyword evidence="2" id="KW-1185">Reference proteome</keyword>
<gene>
    <name evidence="1" type="ORF">PoB_006574000</name>
</gene>
<accession>A0AAV4D511</accession>
<proteinExistence type="predicted"/>
<sequence>METSKGTAADIKGISPSRARGTLILISQVWGLPSCRASRLYSIGRSQDRLVSFLLILTGVTCGRSRPWLRWRSDRKQELMGSNPLSFMTPT</sequence>